<organism evidence="2 3">
    <name type="scientific">Ktedonobacter racemifer DSM 44963</name>
    <dbReference type="NCBI Taxonomy" id="485913"/>
    <lineage>
        <taxon>Bacteria</taxon>
        <taxon>Bacillati</taxon>
        <taxon>Chloroflexota</taxon>
        <taxon>Ktedonobacteria</taxon>
        <taxon>Ktedonobacterales</taxon>
        <taxon>Ktedonobacteraceae</taxon>
        <taxon>Ktedonobacter</taxon>
    </lineage>
</organism>
<dbReference type="InterPro" id="IPR011335">
    <property type="entry name" value="Restrct_endonuc-II-like"/>
</dbReference>
<dbReference type="GO" id="GO:0003676">
    <property type="term" value="F:nucleic acid binding"/>
    <property type="evidence" value="ECO:0007669"/>
    <property type="project" value="InterPro"/>
</dbReference>
<dbReference type="AlphaFoldDB" id="D6TCY1"/>
<dbReference type="OrthoDB" id="152518at2"/>
<proteinExistence type="predicted"/>
<protein>
    <recommendedName>
        <fullName evidence="1">Card1 endonuclease domain-containing protein</fullName>
    </recommendedName>
</protein>
<dbReference type="Proteomes" id="UP000004508">
    <property type="component" value="Unassembled WGS sequence"/>
</dbReference>
<reference evidence="2 3" key="1">
    <citation type="journal article" date="2011" name="Stand. Genomic Sci.">
        <title>Non-contiguous finished genome sequence and contextual data of the filamentous soil bacterium Ktedonobacter racemifer type strain (SOSP1-21).</title>
        <authorList>
            <person name="Chang Y.J."/>
            <person name="Land M."/>
            <person name="Hauser L."/>
            <person name="Chertkov O."/>
            <person name="Del Rio T.G."/>
            <person name="Nolan M."/>
            <person name="Copeland A."/>
            <person name="Tice H."/>
            <person name="Cheng J.F."/>
            <person name="Lucas S."/>
            <person name="Han C."/>
            <person name="Goodwin L."/>
            <person name="Pitluck S."/>
            <person name="Ivanova N."/>
            <person name="Ovchinikova G."/>
            <person name="Pati A."/>
            <person name="Chen A."/>
            <person name="Palaniappan K."/>
            <person name="Mavromatis K."/>
            <person name="Liolios K."/>
            <person name="Brettin T."/>
            <person name="Fiebig A."/>
            <person name="Rohde M."/>
            <person name="Abt B."/>
            <person name="Goker M."/>
            <person name="Detter J.C."/>
            <person name="Woyke T."/>
            <person name="Bristow J."/>
            <person name="Eisen J.A."/>
            <person name="Markowitz V."/>
            <person name="Hugenholtz P."/>
            <person name="Kyrpides N.C."/>
            <person name="Klenk H.P."/>
            <person name="Lapidus A."/>
        </authorList>
    </citation>
    <scope>NUCLEOTIDE SEQUENCE [LARGE SCALE GENOMIC DNA]</scope>
    <source>
        <strain evidence="3">DSM 44963</strain>
    </source>
</reference>
<dbReference type="RefSeq" id="WP_007907053.1">
    <property type="nucleotide sequence ID" value="NZ_ADVG01000001.1"/>
</dbReference>
<dbReference type="EMBL" id="ADVG01000001">
    <property type="protein sequence ID" value="EFH90032.1"/>
    <property type="molecule type" value="Genomic_DNA"/>
</dbReference>
<dbReference type="Gene3D" id="3.40.1350.10">
    <property type="match status" value="1"/>
</dbReference>
<dbReference type="InterPro" id="IPR011856">
    <property type="entry name" value="tRNA_endonuc-like_dom_sf"/>
</dbReference>
<dbReference type="InterPro" id="IPR015093">
    <property type="entry name" value="Card1_endonucl_dom"/>
</dbReference>
<evidence type="ECO:0000259" key="1">
    <source>
        <dbReference type="Pfam" id="PF09002"/>
    </source>
</evidence>
<feature type="domain" description="Card1 endonuclease" evidence="1">
    <location>
        <begin position="257"/>
        <end position="386"/>
    </location>
</feature>
<accession>D6TCY1</accession>
<name>D6TCY1_KTERA</name>
<sequence>MEKKKALLIVTGGRAVPDVLTLLWLKPQLVTIILSERGWGRPTQTSDVGIHGEAFVDLAKSLPNCQINIFRDVDVYDLEACLNACSQAYEPYPASEWDWTCHITSSPKVLGIAAYEVARKNGIPCWVIDTTGERIVSMVQPTEVDKTTFFHLTLTDYMSAQGRTLSRINENYRQFTKQKTYLAETLVNSPETTNLQSPLFWLKKQEGYMAKECLLKEIPPSSPLVDFLQSEHLLAIRTNEAGEVFARFASLEAADFIGTGDWLEFYVWNAIIQSGFANEEHCQWGREVLDGGVTREFDLLLMYMAQLIVGECKAEREAFKGNKGHLHKLRAKADVLGGSYVSKLFITNQSKTSASYAAFCESAKHYETMVVAGEDLSDIAAIIKEKANKPDYQRI</sequence>
<keyword evidence="3" id="KW-1185">Reference proteome</keyword>
<comment type="caution">
    <text evidence="2">The sequence shown here is derived from an EMBL/GenBank/DDBJ whole genome shotgun (WGS) entry which is preliminary data.</text>
</comment>
<dbReference type="STRING" id="485913.Krac_11629"/>
<gene>
    <name evidence="2" type="ORF">Krac_11629</name>
</gene>
<evidence type="ECO:0000313" key="2">
    <source>
        <dbReference type="EMBL" id="EFH90032.1"/>
    </source>
</evidence>
<dbReference type="Gene3D" id="3.40.50.10770">
    <property type="entry name" value="Hypothetical protein VC1899 like domain (Restriction endonuclease-like)"/>
    <property type="match status" value="1"/>
</dbReference>
<dbReference type="eggNOG" id="ENOG50343CN">
    <property type="taxonomic scope" value="Bacteria"/>
</dbReference>
<dbReference type="InParanoid" id="D6TCY1"/>
<dbReference type="Pfam" id="PF09002">
    <property type="entry name" value="Card1_endonuc"/>
    <property type="match status" value="1"/>
</dbReference>
<dbReference type="SUPFAM" id="SSF52980">
    <property type="entry name" value="Restriction endonuclease-like"/>
    <property type="match status" value="1"/>
</dbReference>
<evidence type="ECO:0000313" key="3">
    <source>
        <dbReference type="Proteomes" id="UP000004508"/>
    </source>
</evidence>